<gene>
    <name evidence="11" type="primary">pntA_1</name>
    <name evidence="11" type="ORF">Pla175_48870</name>
</gene>
<keyword evidence="6" id="KW-1278">Translocase</keyword>
<feature type="domain" description="Alanine dehydrogenase/pyridine nucleotide transhydrogenase N-terminal" evidence="10">
    <location>
        <begin position="4"/>
        <end position="145"/>
    </location>
</feature>
<dbReference type="EC" id="7.1.1.1" evidence="3"/>
<dbReference type="Gene3D" id="3.40.50.720">
    <property type="entry name" value="NAD(P)-binding Rossmann-like Domain"/>
    <property type="match status" value="2"/>
</dbReference>
<evidence type="ECO:0000313" key="11">
    <source>
        <dbReference type="EMBL" id="QDU91458.1"/>
    </source>
</evidence>
<evidence type="ECO:0000256" key="8">
    <source>
        <dbReference type="ARBA" id="ARBA00048202"/>
    </source>
</evidence>
<evidence type="ECO:0000256" key="6">
    <source>
        <dbReference type="ARBA" id="ARBA00022967"/>
    </source>
</evidence>
<dbReference type="Pfam" id="PF01262">
    <property type="entry name" value="AlaDh_PNT_C"/>
    <property type="match status" value="1"/>
</dbReference>
<dbReference type="CDD" id="cd05304">
    <property type="entry name" value="Rubrum_tdh"/>
    <property type="match status" value="1"/>
</dbReference>
<dbReference type="EMBL" id="CP036291">
    <property type="protein sequence ID" value="QDU91458.1"/>
    <property type="molecule type" value="Genomic_DNA"/>
</dbReference>
<dbReference type="PROSITE" id="PS00837">
    <property type="entry name" value="ALADH_PNT_2"/>
    <property type="match status" value="1"/>
</dbReference>
<dbReference type="SMART" id="SM01002">
    <property type="entry name" value="AlaDh_PNT_C"/>
    <property type="match status" value="1"/>
</dbReference>
<keyword evidence="4" id="KW-0547">Nucleotide-binding</keyword>
<evidence type="ECO:0000259" key="9">
    <source>
        <dbReference type="SMART" id="SM01002"/>
    </source>
</evidence>
<evidence type="ECO:0000313" key="12">
    <source>
        <dbReference type="Proteomes" id="UP000317429"/>
    </source>
</evidence>
<dbReference type="SUPFAM" id="SSF52283">
    <property type="entry name" value="Formate/glycerate dehydrogenase catalytic domain-like"/>
    <property type="match status" value="1"/>
</dbReference>
<comment type="function">
    <text evidence="1">The transhydrogenation between NADH and NADP is coupled to respiration and ATP hydrolysis and functions as a proton pump across the membrane.</text>
</comment>
<keyword evidence="5" id="KW-0521">NADP</keyword>
<dbReference type="Proteomes" id="UP000317429">
    <property type="component" value="Chromosome"/>
</dbReference>
<evidence type="ECO:0000259" key="10">
    <source>
        <dbReference type="SMART" id="SM01003"/>
    </source>
</evidence>
<dbReference type="OrthoDB" id="9804592at2"/>
<keyword evidence="7" id="KW-0520">NAD</keyword>
<dbReference type="GO" id="GO:0016491">
    <property type="term" value="F:oxidoreductase activity"/>
    <property type="evidence" value="ECO:0007669"/>
    <property type="project" value="UniProtKB-KW"/>
</dbReference>
<comment type="similarity">
    <text evidence="2">Belongs to the AlaDH/PNT family.</text>
</comment>
<keyword evidence="12" id="KW-1185">Reference proteome</keyword>
<dbReference type="InterPro" id="IPR008143">
    <property type="entry name" value="Ala_DH/PNT_CS2"/>
</dbReference>
<dbReference type="KEGG" id="pnd:Pla175_48870"/>
<dbReference type="PANTHER" id="PTHR10160">
    <property type="entry name" value="NAD(P) TRANSHYDROGENASE"/>
    <property type="match status" value="1"/>
</dbReference>
<evidence type="ECO:0000256" key="2">
    <source>
        <dbReference type="ARBA" id="ARBA00005689"/>
    </source>
</evidence>
<dbReference type="GO" id="GO:0050661">
    <property type="term" value="F:NADP binding"/>
    <property type="evidence" value="ECO:0007669"/>
    <property type="project" value="TreeGrafter"/>
</dbReference>
<reference evidence="11 12" key="1">
    <citation type="submission" date="2019-02" db="EMBL/GenBank/DDBJ databases">
        <title>Deep-cultivation of Planctomycetes and their phenomic and genomic characterization uncovers novel biology.</title>
        <authorList>
            <person name="Wiegand S."/>
            <person name="Jogler M."/>
            <person name="Boedeker C."/>
            <person name="Pinto D."/>
            <person name="Vollmers J."/>
            <person name="Rivas-Marin E."/>
            <person name="Kohn T."/>
            <person name="Peeters S.H."/>
            <person name="Heuer A."/>
            <person name="Rast P."/>
            <person name="Oberbeckmann S."/>
            <person name="Bunk B."/>
            <person name="Jeske O."/>
            <person name="Meyerdierks A."/>
            <person name="Storesund J.E."/>
            <person name="Kallscheuer N."/>
            <person name="Luecker S."/>
            <person name="Lage O.M."/>
            <person name="Pohl T."/>
            <person name="Merkel B.J."/>
            <person name="Hornburger P."/>
            <person name="Mueller R.-W."/>
            <person name="Bruemmer F."/>
            <person name="Labrenz M."/>
            <person name="Spormann A.M."/>
            <person name="Op den Camp H."/>
            <person name="Overmann J."/>
            <person name="Amann R."/>
            <person name="Jetten M.S.M."/>
            <person name="Mascher T."/>
            <person name="Medema M.H."/>
            <person name="Devos D.P."/>
            <person name="Kaster A.-K."/>
            <person name="Ovreas L."/>
            <person name="Rohde M."/>
            <person name="Galperin M.Y."/>
            <person name="Jogler C."/>
        </authorList>
    </citation>
    <scope>NUCLEOTIDE SEQUENCE [LARGE SCALE GENOMIC DNA]</scope>
    <source>
        <strain evidence="11 12">Pla175</strain>
    </source>
</reference>
<dbReference type="InterPro" id="IPR036291">
    <property type="entry name" value="NAD(P)-bd_dom_sf"/>
</dbReference>
<proteinExistence type="inferred from homology"/>
<evidence type="ECO:0000256" key="5">
    <source>
        <dbReference type="ARBA" id="ARBA00022857"/>
    </source>
</evidence>
<accession>A0A518DJ14</accession>
<dbReference type="PANTHER" id="PTHR10160:SF19">
    <property type="entry name" value="PROTON-TRANSLOCATING NAD(P)(+) TRANSHYDROGENASE"/>
    <property type="match status" value="1"/>
</dbReference>
<comment type="catalytic activity">
    <reaction evidence="8">
        <text>NAD(+) + NADPH + H(+)(in) = NADH + NADP(+) + H(+)(out)</text>
        <dbReference type="Rhea" id="RHEA:47992"/>
        <dbReference type="ChEBI" id="CHEBI:15378"/>
        <dbReference type="ChEBI" id="CHEBI:57540"/>
        <dbReference type="ChEBI" id="CHEBI:57783"/>
        <dbReference type="ChEBI" id="CHEBI:57945"/>
        <dbReference type="ChEBI" id="CHEBI:58349"/>
        <dbReference type="EC" id="7.1.1.1"/>
    </reaction>
</comment>
<dbReference type="InterPro" id="IPR007698">
    <property type="entry name" value="AlaDH/PNT_NAD(H)-bd"/>
</dbReference>
<evidence type="ECO:0000256" key="3">
    <source>
        <dbReference type="ARBA" id="ARBA00012943"/>
    </source>
</evidence>
<keyword evidence="11" id="KW-0560">Oxidoreductase</keyword>
<evidence type="ECO:0000256" key="7">
    <source>
        <dbReference type="ARBA" id="ARBA00023027"/>
    </source>
</evidence>
<organism evidence="11 12">
    <name type="scientific">Pirellulimonas nuda</name>
    <dbReference type="NCBI Taxonomy" id="2528009"/>
    <lineage>
        <taxon>Bacteria</taxon>
        <taxon>Pseudomonadati</taxon>
        <taxon>Planctomycetota</taxon>
        <taxon>Planctomycetia</taxon>
        <taxon>Pirellulales</taxon>
        <taxon>Lacipirellulaceae</taxon>
        <taxon>Pirellulimonas</taxon>
    </lineage>
</organism>
<dbReference type="RefSeq" id="WP_145291587.1">
    <property type="nucleotide sequence ID" value="NZ_CP036291.1"/>
</dbReference>
<dbReference type="InterPro" id="IPR007886">
    <property type="entry name" value="AlaDH/PNT_N"/>
</dbReference>
<protein>
    <recommendedName>
        <fullName evidence="3">proton-translocating NAD(P)(+) transhydrogenase</fullName>
        <ecNumber evidence="3">7.1.1.1</ecNumber>
    </recommendedName>
</protein>
<dbReference type="Pfam" id="PF05222">
    <property type="entry name" value="AlaDh_PNT_N"/>
    <property type="match status" value="1"/>
</dbReference>
<dbReference type="GO" id="GO:0006740">
    <property type="term" value="P:NADPH regeneration"/>
    <property type="evidence" value="ECO:0007669"/>
    <property type="project" value="TreeGrafter"/>
</dbReference>
<evidence type="ECO:0000256" key="1">
    <source>
        <dbReference type="ARBA" id="ARBA00003943"/>
    </source>
</evidence>
<name>A0A518DJ14_9BACT</name>
<dbReference type="GO" id="GO:0008750">
    <property type="term" value="F:proton-translocating NAD(P)+ transhydrogenase activity"/>
    <property type="evidence" value="ECO:0007669"/>
    <property type="project" value="UniProtKB-EC"/>
</dbReference>
<dbReference type="AlphaFoldDB" id="A0A518DJ14"/>
<sequence length="386" mass="40214">MIVAVPSETFPGERRVALTPQGVQALAKQSLHTHVQSGAGMAAGYPDEAYRDAGAVVVPQRDELFGAAEIIVQVRTLGANPAAGRQDLELFRAGQVLIGAADPLGDPSAARDIAATGATLFALELAPRITRAQSIDILSSMATIAGYKAMILAADRLPKLFPLLMTAAGTITPAKVLVLGAGVAGLQAIATAKRLGAVVSAYDVRPAAREQIESVGAKCVELDLATGDAEGQGGYAKALTEEQQVRQREQLADVVSGMDVVVTTAAIPGRPSPVLVTAAAVRRMAPGSVIIDLAAERGGNCELTIADQEVIDGGVTILGPTNLASAAPYHASAMYGRNIAAFLKLIVKEGKLAIDLEDEIVRETLVCRDGEVVNERIKQLLQGREY</sequence>
<feature type="domain" description="Alanine dehydrogenase/pyridine nucleotide transhydrogenase NAD(H)-binding" evidence="9">
    <location>
        <begin position="154"/>
        <end position="319"/>
    </location>
</feature>
<evidence type="ECO:0000256" key="4">
    <source>
        <dbReference type="ARBA" id="ARBA00022741"/>
    </source>
</evidence>
<dbReference type="SUPFAM" id="SSF51735">
    <property type="entry name" value="NAD(P)-binding Rossmann-fold domains"/>
    <property type="match status" value="1"/>
</dbReference>
<dbReference type="SMART" id="SM01003">
    <property type="entry name" value="AlaDh_PNT_N"/>
    <property type="match status" value="1"/>
</dbReference>
<dbReference type="GO" id="GO:0005886">
    <property type="term" value="C:plasma membrane"/>
    <property type="evidence" value="ECO:0007669"/>
    <property type="project" value="TreeGrafter"/>
</dbReference>